<reference evidence="3 4" key="1">
    <citation type="submission" date="2016-10" db="EMBL/GenBank/DDBJ databases">
        <authorList>
            <person name="de Groot N.N."/>
        </authorList>
    </citation>
    <scope>NUCLEOTIDE SEQUENCE [LARGE SCALE GENOMIC DNA]</scope>
    <source>
        <strain evidence="3 4">CGMCC 1.5058</strain>
    </source>
</reference>
<dbReference type="InterPro" id="IPR002509">
    <property type="entry name" value="NODB_dom"/>
</dbReference>
<dbReference type="PROSITE" id="PS51677">
    <property type="entry name" value="NODB"/>
    <property type="match status" value="1"/>
</dbReference>
<name>A0A1G8Q2D9_9CLOT</name>
<proteinExistence type="predicted"/>
<dbReference type="EMBL" id="FNDZ01000006">
    <property type="protein sequence ID" value="SDI98696.1"/>
    <property type="molecule type" value="Genomic_DNA"/>
</dbReference>
<evidence type="ECO:0000313" key="4">
    <source>
        <dbReference type="Proteomes" id="UP000183255"/>
    </source>
</evidence>
<dbReference type="SUPFAM" id="SSF88713">
    <property type="entry name" value="Glycoside hydrolase/deacetylase"/>
    <property type="match status" value="1"/>
</dbReference>
<dbReference type="AlphaFoldDB" id="A0A1G8Q2D9"/>
<dbReference type="Gene3D" id="3.20.20.370">
    <property type="entry name" value="Glycoside hydrolase/deacetylase"/>
    <property type="match status" value="1"/>
</dbReference>
<dbReference type="GO" id="GO:0016810">
    <property type="term" value="F:hydrolase activity, acting on carbon-nitrogen (but not peptide) bonds"/>
    <property type="evidence" value="ECO:0007669"/>
    <property type="project" value="InterPro"/>
</dbReference>
<organism evidence="3 4">
    <name type="scientific">Proteiniclasticum ruminis</name>
    <dbReference type="NCBI Taxonomy" id="398199"/>
    <lineage>
        <taxon>Bacteria</taxon>
        <taxon>Bacillati</taxon>
        <taxon>Bacillota</taxon>
        <taxon>Clostridia</taxon>
        <taxon>Eubacteriales</taxon>
        <taxon>Clostridiaceae</taxon>
        <taxon>Proteiniclasticum</taxon>
    </lineage>
</organism>
<feature type="region of interest" description="Disordered" evidence="1">
    <location>
        <begin position="40"/>
        <end position="66"/>
    </location>
</feature>
<dbReference type="Pfam" id="PF01522">
    <property type="entry name" value="Polysacc_deac_1"/>
    <property type="match status" value="1"/>
</dbReference>
<evidence type="ECO:0000256" key="1">
    <source>
        <dbReference type="SAM" id="MobiDB-lite"/>
    </source>
</evidence>
<dbReference type="PANTHER" id="PTHR10587">
    <property type="entry name" value="GLYCOSYL TRANSFERASE-RELATED"/>
    <property type="match status" value="1"/>
</dbReference>
<gene>
    <name evidence="3" type="ORF">SAMN05421804_1065</name>
</gene>
<sequence length="315" mass="35427">MVAFLQEIGGSMKKIFLGLLFSMILIFTSACTSNIEVDPISPVESPTYERPVEPEGVPSENNEAETEKDVMLLEKPMEEIKELLEEQYSKRDPLDFGENIEGVKTSIVTSDKVVALTFDACGGTHGSGYDEALIEYLIKEKVPVTLFINSRWIEANEEQFLFLASNPLFQMENHGTKHRPLCINGQSIYGIKGTEGISEVVEEVVVNHRLIEEMTGRAPKYFRSGTAYYDDVSVMILDELQLKAVNFDVLGDAGATFTKEQMLKSSYNAKEGSIFLFHMNQPHSEVSQGIPLVVEDLRRRGFEFVQLETYDTLLK</sequence>
<evidence type="ECO:0000313" key="3">
    <source>
        <dbReference type="EMBL" id="SDI98696.1"/>
    </source>
</evidence>
<dbReference type="InterPro" id="IPR050248">
    <property type="entry name" value="Polysacc_deacetylase_ArnD"/>
</dbReference>
<dbReference type="Proteomes" id="UP000183255">
    <property type="component" value="Unassembled WGS sequence"/>
</dbReference>
<accession>A0A1G8Q2D9</accession>
<feature type="domain" description="NodB homology" evidence="2">
    <location>
        <begin position="112"/>
        <end position="315"/>
    </location>
</feature>
<evidence type="ECO:0000259" key="2">
    <source>
        <dbReference type="PROSITE" id="PS51677"/>
    </source>
</evidence>
<protein>
    <submittedName>
        <fullName evidence="3">Peptidoglycan/xylan/chitin deacetylase, PgdA/CDA1 family</fullName>
    </submittedName>
</protein>
<dbReference type="PANTHER" id="PTHR10587:SF134">
    <property type="entry name" value="SECRETED PROTEIN"/>
    <property type="match status" value="1"/>
</dbReference>
<dbReference type="InterPro" id="IPR011330">
    <property type="entry name" value="Glyco_hydro/deAcase_b/a-brl"/>
</dbReference>
<dbReference type="GO" id="GO:0005975">
    <property type="term" value="P:carbohydrate metabolic process"/>
    <property type="evidence" value="ECO:0007669"/>
    <property type="project" value="InterPro"/>
</dbReference>